<accession>A0ABS2U8A8</accession>
<feature type="domain" description="Peptide N-acetyl-beta-D-glucosaminyl asparaginase amidase A N-terminal" evidence="3">
    <location>
        <begin position="57"/>
        <end position="365"/>
    </location>
</feature>
<proteinExistence type="predicted"/>
<dbReference type="Pfam" id="PF12222">
    <property type="entry name" value="PNGaseA"/>
    <property type="match status" value="1"/>
</dbReference>
<evidence type="ECO:0000313" key="5">
    <source>
        <dbReference type="Proteomes" id="UP000749040"/>
    </source>
</evidence>
<dbReference type="InterPro" id="IPR056948">
    <property type="entry name" value="PNGaseA_N"/>
</dbReference>
<feature type="compositionally biased region" description="Polar residues" evidence="1">
    <location>
        <begin position="367"/>
        <end position="379"/>
    </location>
</feature>
<feature type="region of interest" description="Disordered" evidence="1">
    <location>
        <begin position="367"/>
        <end position="388"/>
    </location>
</feature>
<dbReference type="EMBL" id="JADKYB010000036">
    <property type="protein sequence ID" value="MBM9510398.1"/>
    <property type="molecule type" value="Genomic_DNA"/>
</dbReference>
<name>A0ABS2U8A8_9ACTN</name>
<evidence type="ECO:0000256" key="2">
    <source>
        <dbReference type="SAM" id="SignalP"/>
    </source>
</evidence>
<evidence type="ECO:0000256" key="1">
    <source>
        <dbReference type="SAM" id="MobiDB-lite"/>
    </source>
</evidence>
<feature type="region of interest" description="Disordered" evidence="1">
    <location>
        <begin position="565"/>
        <end position="585"/>
    </location>
</feature>
<gene>
    <name evidence="4" type="ORF">ITX44_38730</name>
</gene>
<keyword evidence="2" id="KW-0732">Signal</keyword>
<dbReference type="InterPro" id="IPR021102">
    <property type="entry name" value="PNGase_A"/>
</dbReference>
<dbReference type="PANTHER" id="PTHR31104">
    <property type="entry name" value="PEPTIDE-N4-(N-ACETYL-BETA-GLUCOSAMINYL)ASPARAGINE AMIDASE A PROTEIN"/>
    <property type="match status" value="1"/>
</dbReference>
<reference evidence="4 5" key="1">
    <citation type="submission" date="2021-01" db="EMBL/GenBank/DDBJ databases">
        <title>Streptomyces acididurans sp. nov., isolated from a peat swamp forest soil.</title>
        <authorList>
            <person name="Chantavorakit T."/>
            <person name="Duangmal K."/>
        </authorList>
    </citation>
    <scope>NUCLEOTIDE SEQUENCE [LARGE SCALE GENOMIC DNA]</scope>
    <source>
        <strain evidence="4 5">KK5PA1</strain>
    </source>
</reference>
<feature type="signal peptide" evidence="2">
    <location>
        <begin position="1"/>
        <end position="24"/>
    </location>
</feature>
<sequence length="585" mass="61641">MRRAARALLALAAAAALTLAGAGAAARASAPAAPAPSYVENGYQDPVTALPPVTRPDTPHCTVTVMRHDFANSYGQPYTGTVTPPAQCAGPWSKVVLTWSGSVQGRQYDRLAGVWIGGAEVLRTSTPEPDDDGITWHVDKDVTAFTPLLRTPQPLVADLGNLVNSTYTGVYHMTLTLTYYTADRRHPAPALADRVVPLSGNSTTAAGWYDLAPGQSATASVVLPRNLVTARLEVYARGGGCDEQWFDSVPSDLAAQAPDYLCGGGSYREVQVAVDGRPAGLAQPYPVVYSGGIVPTLWRPIPAVDQFLTLPYDLDLTPFAGLLVDGKPHTVTLTPYGAADTWTVDGTLFLTTDHHAARTSGALTADTVGTSPAVSTTEQPAGDGSTAVHTATTRDWVTQGYVDTSRGRITTRVAQRTAYTNDDTVSDGGRHQVVRQRDTGATTVTTSTARDEGAVRTARHAWSYPVDVDLSVPVYTDGDNYQLSGSVRQQRVLTDSVRAGRSGAWRPVAVTDDTVTATGVLARQAGTVVSSDGTGSEHWLGTTDTGGCWDRTLTAAHGWLTADVTRPCRLPSDPGPGSNGGSLTR</sequence>
<evidence type="ECO:0000313" key="4">
    <source>
        <dbReference type="EMBL" id="MBM9510398.1"/>
    </source>
</evidence>
<comment type="caution">
    <text evidence="4">The sequence shown here is derived from an EMBL/GenBank/DDBJ whole genome shotgun (WGS) entry which is preliminary data.</text>
</comment>
<evidence type="ECO:0000259" key="3">
    <source>
        <dbReference type="Pfam" id="PF12222"/>
    </source>
</evidence>
<organism evidence="4 5">
    <name type="scientific">Actinacidiphila acididurans</name>
    <dbReference type="NCBI Taxonomy" id="2784346"/>
    <lineage>
        <taxon>Bacteria</taxon>
        <taxon>Bacillati</taxon>
        <taxon>Actinomycetota</taxon>
        <taxon>Actinomycetes</taxon>
        <taxon>Kitasatosporales</taxon>
        <taxon>Streptomycetaceae</taxon>
        <taxon>Actinacidiphila</taxon>
    </lineage>
</organism>
<keyword evidence="5" id="KW-1185">Reference proteome</keyword>
<dbReference type="PROSITE" id="PS51318">
    <property type="entry name" value="TAT"/>
    <property type="match status" value="1"/>
</dbReference>
<protein>
    <recommendedName>
        <fullName evidence="3">Peptide N-acetyl-beta-D-glucosaminyl asparaginase amidase A N-terminal domain-containing protein</fullName>
    </recommendedName>
</protein>
<feature type="chain" id="PRO_5047486721" description="Peptide N-acetyl-beta-D-glucosaminyl asparaginase amidase A N-terminal domain-containing protein" evidence="2">
    <location>
        <begin position="25"/>
        <end position="585"/>
    </location>
</feature>
<dbReference type="Pfam" id="PF25156">
    <property type="entry name" value="PNGase_A_C"/>
    <property type="match status" value="1"/>
</dbReference>
<dbReference type="Proteomes" id="UP000749040">
    <property type="component" value="Unassembled WGS sequence"/>
</dbReference>
<dbReference type="InterPro" id="IPR006311">
    <property type="entry name" value="TAT_signal"/>
</dbReference>